<dbReference type="Gene3D" id="1.20.140.10">
    <property type="entry name" value="Butyryl-CoA Dehydrogenase, subunit A, domain 3"/>
    <property type="match status" value="2"/>
</dbReference>
<dbReference type="SUPFAM" id="SSF56645">
    <property type="entry name" value="Acyl-CoA dehydrogenase NM domain-like"/>
    <property type="match status" value="2"/>
</dbReference>
<comment type="caution">
    <text evidence="9">The sequence shown here is derived from an EMBL/GenBank/DDBJ whole genome shotgun (WGS) entry which is preliminary data.</text>
</comment>
<dbReference type="SUPFAM" id="SSF47203">
    <property type="entry name" value="Acyl-CoA dehydrogenase C-terminal domain-like"/>
    <property type="match status" value="2"/>
</dbReference>
<dbReference type="InterPro" id="IPR006091">
    <property type="entry name" value="Acyl-CoA_Oxase/DH_mid-dom"/>
</dbReference>
<evidence type="ECO:0000256" key="3">
    <source>
        <dbReference type="ARBA" id="ARBA00022630"/>
    </source>
</evidence>
<organism evidence="9 10">
    <name type="scientific">Streptomyces aureus</name>
    <dbReference type="NCBI Taxonomy" id="193461"/>
    <lineage>
        <taxon>Bacteria</taxon>
        <taxon>Bacillati</taxon>
        <taxon>Actinomycetota</taxon>
        <taxon>Actinomycetes</taxon>
        <taxon>Kitasatosporales</taxon>
        <taxon>Streptomycetaceae</taxon>
        <taxon>Streptomyces</taxon>
    </lineage>
</organism>
<dbReference type="InterPro" id="IPR036250">
    <property type="entry name" value="AcylCo_DH-like_C"/>
</dbReference>
<comment type="similarity">
    <text evidence="2">Belongs to the acyl-CoA dehydrogenase family.</text>
</comment>
<dbReference type="InterPro" id="IPR037069">
    <property type="entry name" value="AcylCoA_DH/ox_N_sf"/>
</dbReference>
<keyword evidence="5" id="KW-0560">Oxidoreductase</keyword>
<dbReference type="PANTHER" id="PTHR43292:SF4">
    <property type="entry name" value="ACYL-COA DEHYDROGENASE FADE34"/>
    <property type="match status" value="1"/>
</dbReference>
<dbReference type="Gene3D" id="1.10.540.10">
    <property type="entry name" value="Acyl-CoA dehydrogenase/oxidase, N-terminal domain"/>
    <property type="match status" value="2"/>
</dbReference>
<feature type="domain" description="Acyl-CoA dehydrogenase/oxidase C-terminal" evidence="6">
    <location>
        <begin position="601"/>
        <end position="727"/>
    </location>
</feature>
<feature type="domain" description="Acyl-CoA oxidase/dehydrogenase middle" evidence="7">
    <location>
        <begin position="133"/>
        <end position="225"/>
    </location>
</feature>
<evidence type="ECO:0000259" key="7">
    <source>
        <dbReference type="Pfam" id="PF02770"/>
    </source>
</evidence>
<reference evidence="9 10" key="1">
    <citation type="submission" date="2024-08" db="EMBL/GenBank/DDBJ databases">
        <title>Genome sequence of Streptomyces aureus CACIA-1.46HGO.</title>
        <authorList>
            <person name="Evangelista-Martinez Z."/>
        </authorList>
    </citation>
    <scope>NUCLEOTIDE SEQUENCE [LARGE SCALE GENOMIC DNA]</scope>
    <source>
        <strain evidence="9 10">CACIA-1.46HGO</strain>
    </source>
</reference>
<dbReference type="InterPro" id="IPR009100">
    <property type="entry name" value="AcylCoA_DH/oxidase_NM_dom_sf"/>
</dbReference>
<dbReference type="Gene3D" id="2.40.110.10">
    <property type="entry name" value="Butyryl-CoA Dehydrogenase, subunit A, domain 2"/>
    <property type="match status" value="1"/>
</dbReference>
<evidence type="ECO:0000259" key="8">
    <source>
        <dbReference type="Pfam" id="PF02771"/>
    </source>
</evidence>
<dbReference type="Pfam" id="PF00441">
    <property type="entry name" value="Acyl-CoA_dh_1"/>
    <property type="match status" value="2"/>
</dbReference>
<evidence type="ECO:0000259" key="6">
    <source>
        <dbReference type="Pfam" id="PF00441"/>
    </source>
</evidence>
<proteinExistence type="inferred from homology"/>
<feature type="domain" description="Acyl-CoA dehydrogenase/oxidase N-terminal" evidence="8">
    <location>
        <begin position="18"/>
        <end position="126"/>
    </location>
</feature>
<protein>
    <submittedName>
        <fullName evidence="9">Acyl-CoA dehydrogenase family protein</fullName>
    </submittedName>
</protein>
<dbReference type="InterPro" id="IPR052161">
    <property type="entry name" value="Mycobact_Acyl-CoA_DH"/>
</dbReference>
<name>A0ABV4SV63_9ACTN</name>
<keyword evidence="4" id="KW-0274">FAD</keyword>
<dbReference type="RefSeq" id="WP_372566116.1">
    <property type="nucleotide sequence ID" value="NZ_JBGOSP010000032.1"/>
</dbReference>
<feature type="domain" description="Acyl-CoA dehydrogenase/oxidase C-terminal" evidence="6">
    <location>
        <begin position="280"/>
        <end position="382"/>
    </location>
</feature>
<dbReference type="Proteomes" id="UP001571476">
    <property type="component" value="Unassembled WGS sequence"/>
</dbReference>
<dbReference type="InterPro" id="IPR009075">
    <property type="entry name" value="AcylCo_DH/oxidase_C"/>
</dbReference>
<evidence type="ECO:0000256" key="4">
    <source>
        <dbReference type="ARBA" id="ARBA00022827"/>
    </source>
</evidence>
<keyword evidence="10" id="KW-1185">Reference proteome</keyword>
<evidence type="ECO:0000313" key="10">
    <source>
        <dbReference type="Proteomes" id="UP001571476"/>
    </source>
</evidence>
<evidence type="ECO:0000256" key="5">
    <source>
        <dbReference type="ARBA" id="ARBA00023002"/>
    </source>
</evidence>
<dbReference type="Pfam" id="PF02770">
    <property type="entry name" value="Acyl-CoA_dh_M"/>
    <property type="match status" value="1"/>
</dbReference>
<evidence type="ECO:0000256" key="1">
    <source>
        <dbReference type="ARBA" id="ARBA00001974"/>
    </source>
</evidence>
<dbReference type="Pfam" id="PF02771">
    <property type="entry name" value="Acyl-CoA_dh_N"/>
    <property type="match status" value="1"/>
</dbReference>
<dbReference type="PANTHER" id="PTHR43292">
    <property type="entry name" value="ACYL-COA DEHYDROGENASE"/>
    <property type="match status" value="1"/>
</dbReference>
<dbReference type="InterPro" id="IPR013786">
    <property type="entry name" value="AcylCoA_DH/ox_N"/>
</dbReference>
<evidence type="ECO:0000256" key="2">
    <source>
        <dbReference type="ARBA" id="ARBA00009347"/>
    </source>
</evidence>
<evidence type="ECO:0000313" key="9">
    <source>
        <dbReference type="EMBL" id="MFA3842060.1"/>
    </source>
</evidence>
<dbReference type="InterPro" id="IPR046373">
    <property type="entry name" value="Acyl-CoA_Oxase/DH_mid-dom_sf"/>
</dbReference>
<accession>A0ABV4SV63</accession>
<dbReference type="EMBL" id="JBGOSP010000032">
    <property type="protein sequence ID" value="MFA3842060.1"/>
    <property type="molecule type" value="Genomic_DNA"/>
</dbReference>
<keyword evidence="3" id="KW-0285">Flavoprotein</keyword>
<gene>
    <name evidence="9" type="ORF">ACEG43_38705</name>
</gene>
<comment type="cofactor">
    <cofactor evidence="1">
        <name>FAD</name>
        <dbReference type="ChEBI" id="CHEBI:57692"/>
    </cofactor>
</comment>
<sequence>MSDQGKSLGFEPIALTGTERALVSEVRAFARAEPFPPSAESPTRGGFSREFSVELARRGWVGMTIPTQYGGAARSGVERCLVISELLAAGAPLGAHWTADRQTAPSLMINGPETLRRELLPRIASGLCLIAGGFSEPESGSDLASVRTRAQKVDGGWRITGRKIWTTDADKADYIEILCRTSDSEVKHKGLSLIVVPMDAEGLTVTPIEGMDGERHFNEVVIDNVFAADDWLIGKEGSGWEQLTAELALERAGPERYLSTFPLFESFVQSRRHAAAPEHSHEFIGSVIAQQLGLRLMSLSIARMVDEGGSPVAEAAMAKDLGTELEQLLVDQLWVYRYEQIEPGAAADRFHEFLDINRLRSAVFTTAGGTNEVLRLLVSRQLGSWARSGRIRALGSPLAETVYEQAARIVADPDPAFRSVPRERSDAASLRVFDELRTTGYLGVSVPEDLGGSGGSLSDALEIVRGTAYAGTSTPLVDGAIQAGWLLAQAGIPFPWADELAVVGTGSVRVTDDGTTLTGTVDEIRWPDQATTLVVPIEQDGKLHVATVELASLARPATGANTAGEPLVRAVRLDAVPVRQLVPTGLDHAAGMETLARRAALARAVALSRALQRTAEISIEYAAQRSQFGQPINRFQAVQAHLTRLASEAQRVAVLVDAAHAALGEGSDPAIDFALVAAARTLSGNAAMTAGRTAHQVHGAIGVTMEYALQRFTRRLWEWSAADGTSARWASRLGAQAVSGDLAAWQLITGI</sequence>